<dbReference type="GO" id="GO:0005524">
    <property type="term" value="F:ATP binding"/>
    <property type="evidence" value="ECO:0007669"/>
    <property type="project" value="UniProtKB-KW"/>
</dbReference>
<dbReference type="InterPro" id="IPR003593">
    <property type="entry name" value="AAA+_ATPase"/>
</dbReference>
<dbReference type="PANTHER" id="PTHR42711:SF5">
    <property type="entry name" value="ABC TRANSPORTER ATP-BINDING PROTEIN NATA"/>
    <property type="match status" value="1"/>
</dbReference>
<protein>
    <submittedName>
        <fullName evidence="7">ABC transporter ATP-binding protein</fullName>
    </submittedName>
</protein>
<keyword evidence="2" id="KW-0813">Transport</keyword>
<dbReference type="Proteomes" id="UP001302274">
    <property type="component" value="Unassembled WGS sequence"/>
</dbReference>
<evidence type="ECO:0000259" key="6">
    <source>
        <dbReference type="PROSITE" id="PS50893"/>
    </source>
</evidence>
<dbReference type="PANTHER" id="PTHR42711">
    <property type="entry name" value="ABC TRANSPORTER ATP-BINDING PROTEIN"/>
    <property type="match status" value="1"/>
</dbReference>
<gene>
    <name evidence="7" type="ORF">SHI21_14340</name>
</gene>
<evidence type="ECO:0000256" key="5">
    <source>
        <dbReference type="ARBA" id="ARBA00022840"/>
    </source>
</evidence>
<accession>A0ABU5VWS9</accession>
<dbReference type="InterPro" id="IPR017871">
    <property type="entry name" value="ABC_transporter-like_CS"/>
</dbReference>
<dbReference type="PROSITE" id="PS00211">
    <property type="entry name" value="ABC_TRANSPORTER_1"/>
    <property type="match status" value="1"/>
</dbReference>
<dbReference type="SMART" id="SM00382">
    <property type="entry name" value="AAA"/>
    <property type="match status" value="1"/>
</dbReference>
<dbReference type="Gene3D" id="3.40.50.300">
    <property type="entry name" value="P-loop containing nucleotide triphosphate hydrolases"/>
    <property type="match status" value="1"/>
</dbReference>
<comment type="similarity">
    <text evidence="1">Belongs to the ABC transporter superfamily.</text>
</comment>
<dbReference type="InterPro" id="IPR050763">
    <property type="entry name" value="ABC_transporter_ATP-binding"/>
</dbReference>
<organism evidence="7 8">
    <name type="scientific">Bacteriovorax antarcticus</name>
    <dbReference type="NCBI Taxonomy" id="3088717"/>
    <lineage>
        <taxon>Bacteria</taxon>
        <taxon>Pseudomonadati</taxon>
        <taxon>Bdellovibrionota</taxon>
        <taxon>Bacteriovoracia</taxon>
        <taxon>Bacteriovoracales</taxon>
        <taxon>Bacteriovoracaceae</taxon>
        <taxon>Bacteriovorax</taxon>
    </lineage>
</organism>
<dbReference type="InterPro" id="IPR003439">
    <property type="entry name" value="ABC_transporter-like_ATP-bd"/>
</dbReference>
<feature type="domain" description="ABC transporter" evidence="6">
    <location>
        <begin position="2"/>
        <end position="232"/>
    </location>
</feature>
<dbReference type="PROSITE" id="PS50893">
    <property type="entry name" value="ABC_TRANSPORTER_2"/>
    <property type="match status" value="1"/>
</dbReference>
<dbReference type="InterPro" id="IPR027417">
    <property type="entry name" value="P-loop_NTPase"/>
</dbReference>
<evidence type="ECO:0000313" key="7">
    <source>
        <dbReference type="EMBL" id="MEA9357402.1"/>
    </source>
</evidence>
<reference evidence="7 8" key="1">
    <citation type="submission" date="2023-11" db="EMBL/GenBank/DDBJ databases">
        <title>A Novel Polar Bacteriovorax (B. antarcticus) Isolated from the Biocrust in Antarctica.</title>
        <authorList>
            <person name="Mun W."/>
            <person name="Choi S.Y."/>
            <person name="Mitchell R.J."/>
        </authorList>
    </citation>
    <scope>NUCLEOTIDE SEQUENCE [LARGE SCALE GENOMIC DNA]</scope>
    <source>
        <strain evidence="7 8">PP10</strain>
    </source>
</reference>
<dbReference type="SUPFAM" id="SSF52540">
    <property type="entry name" value="P-loop containing nucleoside triphosphate hydrolases"/>
    <property type="match status" value="1"/>
</dbReference>
<evidence type="ECO:0000256" key="1">
    <source>
        <dbReference type="ARBA" id="ARBA00005417"/>
    </source>
</evidence>
<proteinExistence type="inferred from homology"/>
<evidence type="ECO:0000256" key="4">
    <source>
        <dbReference type="ARBA" id="ARBA00022741"/>
    </source>
</evidence>
<sequence>MIIAKNLKKSFGDFHAVNGIDLEVKKGECFGLLGPNGAGKSTFINMTYGTVRRTGGELTVFGFDPNNQSREIKSRLGVVTQDNALDESLTVLENMQIYCAFIGVPKSERTKRIDELLEYMNLAHKRDALIQTLSGGMKRRLVFVRALLGKPELLILDEPTTGLDPAVRHLLWGKVRELHQNGTTIVLTTHYMHEAEVLCDRLVILNQGTVAAEGSPQKMILDHAPGYVGIFNLNDVDKIKKIISTSDSYIFHEDASGLYLRTQTLSDLTAFHSDHGLLPLQIRPSNLEDVFLKLTGKELAIDA</sequence>
<keyword evidence="3" id="KW-0536">Nodulation</keyword>
<keyword evidence="8" id="KW-1185">Reference proteome</keyword>
<dbReference type="EMBL" id="JAYGJQ010000002">
    <property type="protein sequence ID" value="MEA9357402.1"/>
    <property type="molecule type" value="Genomic_DNA"/>
</dbReference>
<name>A0ABU5VWS9_9BACT</name>
<keyword evidence="4" id="KW-0547">Nucleotide-binding</keyword>
<evidence type="ECO:0000256" key="2">
    <source>
        <dbReference type="ARBA" id="ARBA00022448"/>
    </source>
</evidence>
<evidence type="ECO:0000256" key="3">
    <source>
        <dbReference type="ARBA" id="ARBA00022458"/>
    </source>
</evidence>
<dbReference type="RefSeq" id="WP_323577401.1">
    <property type="nucleotide sequence ID" value="NZ_JAYGJQ010000002.1"/>
</dbReference>
<keyword evidence="5 7" id="KW-0067">ATP-binding</keyword>
<comment type="caution">
    <text evidence="7">The sequence shown here is derived from an EMBL/GenBank/DDBJ whole genome shotgun (WGS) entry which is preliminary data.</text>
</comment>
<dbReference type="Pfam" id="PF00005">
    <property type="entry name" value="ABC_tran"/>
    <property type="match status" value="1"/>
</dbReference>
<evidence type="ECO:0000313" key="8">
    <source>
        <dbReference type="Proteomes" id="UP001302274"/>
    </source>
</evidence>